<keyword evidence="4" id="KW-1185">Reference proteome</keyword>
<feature type="region of interest" description="Disordered" evidence="2">
    <location>
        <begin position="122"/>
        <end position="154"/>
    </location>
</feature>
<dbReference type="InterPro" id="IPR030465">
    <property type="entry name" value="CEP131"/>
</dbReference>
<proteinExistence type="predicted"/>
<name>E1ZE89_CHLVA</name>
<dbReference type="AlphaFoldDB" id="E1ZE89"/>
<sequence length="388" mass="41403">MGSEAAADCVMREVAARIIQHHFRERRKRPSASGSARWPATPPAPPASCSSSFARKASVLDFMPGPRPASVQATRAAASGRPFSPTARQLQMGDVRASASTEKMGHIMRMIAELEKQAVEEARQVAPPPAVPPPQPRLQAQQQEQQAKSPTSTAHPIARVLAAQALSIGSKQIVAAAATDPVAAGALRAAEASTMPPAPPAGQLNAAAVASSVRAKIQQLQQQVADKDGQLAELRQQAQAARREQAVALRAAEASHKAQLAEQKAETEASVSRSMQLIDRIMKDKDALSGTAPKCARLSADVGAMQAEAAKQIEALKEGLARELRKQKEVWVAAERAKREAWMAEQTRSIKESTIKGLEPEIQARRGRQWAGQRPNGMGSALAREQQG</sequence>
<feature type="coiled-coil region" evidence="1">
    <location>
        <begin position="210"/>
        <end position="251"/>
    </location>
</feature>
<dbReference type="GO" id="GO:0035735">
    <property type="term" value="P:intraciliary transport involved in cilium assembly"/>
    <property type="evidence" value="ECO:0007669"/>
    <property type="project" value="InterPro"/>
</dbReference>
<dbReference type="OrthoDB" id="568491at2759"/>
<dbReference type="KEGG" id="cvr:CHLNCDRAFT_145355"/>
<dbReference type="Proteomes" id="UP000008141">
    <property type="component" value="Unassembled WGS sequence"/>
</dbReference>
<dbReference type="InParanoid" id="E1ZE89"/>
<dbReference type="GeneID" id="17355229"/>
<evidence type="ECO:0000256" key="1">
    <source>
        <dbReference type="SAM" id="Coils"/>
    </source>
</evidence>
<evidence type="ECO:0000313" key="3">
    <source>
        <dbReference type="EMBL" id="EFN55829.1"/>
    </source>
</evidence>
<feature type="region of interest" description="Disordered" evidence="2">
    <location>
        <begin position="352"/>
        <end position="388"/>
    </location>
</feature>
<gene>
    <name evidence="3" type="ORF">CHLNCDRAFT_145355</name>
</gene>
<feature type="region of interest" description="Disordered" evidence="2">
    <location>
        <begin position="65"/>
        <end position="87"/>
    </location>
</feature>
<dbReference type="PANTHER" id="PTHR31540">
    <property type="entry name" value="CENTROSOMAL PROTEIN OF 131 KDA"/>
    <property type="match status" value="1"/>
</dbReference>
<dbReference type="STRING" id="554065.E1ZE89"/>
<organism evidence="4">
    <name type="scientific">Chlorella variabilis</name>
    <name type="common">Green alga</name>
    <dbReference type="NCBI Taxonomy" id="554065"/>
    <lineage>
        <taxon>Eukaryota</taxon>
        <taxon>Viridiplantae</taxon>
        <taxon>Chlorophyta</taxon>
        <taxon>core chlorophytes</taxon>
        <taxon>Trebouxiophyceae</taxon>
        <taxon>Chlorellales</taxon>
        <taxon>Chlorellaceae</taxon>
        <taxon>Chlorella clade</taxon>
        <taxon>Chlorella</taxon>
    </lineage>
</organism>
<feature type="region of interest" description="Disordered" evidence="2">
    <location>
        <begin position="22"/>
        <end position="51"/>
    </location>
</feature>
<dbReference type="EMBL" id="GL433843">
    <property type="protein sequence ID" value="EFN55829.1"/>
    <property type="molecule type" value="Genomic_DNA"/>
</dbReference>
<dbReference type="eggNOG" id="ENOG502QT0Q">
    <property type="taxonomic scope" value="Eukaryota"/>
</dbReference>
<dbReference type="RefSeq" id="XP_005847931.1">
    <property type="nucleotide sequence ID" value="XM_005847869.1"/>
</dbReference>
<dbReference type="PANTHER" id="PTHR31540:SF1">
    <property type="entry name" value="CENTROSOMAL PROTEIN OF 131 KDA"/>
    <property type="match status" value="1"/>
</dbReference>
<keyword evidence="1" id="KW-0175">Coiled coil</keyword>
<feature type="compositionally biased region" description="Pro residues" evidence="2">
    <location>
        <begin position="126"/>
        <end position="136"/>
    </location>
</feature>
<protein>
    <submittedName>
        <fullName evidence="3">Uncharacterized protein</fullName>
    </submittedName>
</protein>
<feature type="compositionally biased region" description="Low complexity" evidence="2">
    <location>
        <begin position="137"/>
        <end position="147"/>
    </location>
</feature>
<evidence type="ECO:0000313" key="4">
    <source>
        <dbReference type="Proteomes" id="UP000008141"/>
    </source>
</evidence>
<feature type="compositionally biased region" description="Basic and acidic residues" evidence="2">
    <location>
        <begin position="352"/>
        <end position="364"/>
    </location>
</feature>
<reference evidence="3 4" key="1">
    <citation type="journal article" date="2010" name="Plant Cell">
        <title>The Chlorella variabilis NC64A genome reveals adaptation to photosymbiosis, coevolution with viruses, and cryptic sex.</title>
        <authorList>
            <person name="Blanc G."/>
            <person name="Duncan G."/>
            <person name="Agarkova I."/>
            <person name="Borodovsky M."/>
            <person name="Gurnon J."/>
            <person name="Kuo A."/>
            <person name="Lindquist E."/>
            <person name="Lucas S."/>
            <person name="Pangilinan J."/>
            <person name="Polle J."/>
            <person name="Salamov A."/>
            <person name="Terry A."/>
            <person name="Yamada T."/>
            <person name="Dunigan D.D."/>
            <person name="Grigoriev I.V."/>
            <person name="Claverie J.M."/>
            <person name="Van Etten J.L."/>
        </authorList>
    </citation>
    <scope>NUCLEOTIDE SEQUENCE [LARGE SCALE GENOMIC DNA]</scope>
    <source>
        <strain evidence="3 4">NC64A</strain>
    </source>
</reference>
<dbReference type="GO" id="GO:0005929">
    <property type="term" value="C:cilium"/>
    <property type="evidence" value="ECO:0007669"/>
    <property type="project" value="GOC"/>
</dbReference>
<accession>E1ZE89</accession>
<evidence type="ECO:0000256" key="2">
    <source>
        <dbReference type="SAM" id="MobiDB-lite"/>
    </source>
</evidence>